<dbReference type="RefSeq" id="WP_094841326.1">
    <property type="nucleotide sequence ID" value="NZ_NEVS01000004.1"/>
</dbReference>
<accession>A0A261UEG8</accession>
<dbReference type="Proteomes" id="UP000215767">
    <property type="component" value="Unassembled WGS sequence"/>
</dbReference>
<reference evidence="2" key="1">
    <citation type="submission" date="2017-05" db="EMBL/GenBank/DDBJ databases">
        <title>Complete and WGS of Bordetella genogroups.</title>
        <authorList>
            <person name="Spilker T."/>
            <person name="Lipuma J."/>
        </authorList>
    </citation>
    <scope>NUCLEOTIDE SEQUENCE [LARGE SCALE GENOMIC DNA]</scope>
    <source>
        <strain evidence="2">AU8856</strain>
    </source>
</reference>
<name>A0A261UEG8_9BORD</name>
<organism evidence="1 2">
    <name type="scientific">Bordetella genomosp. 11</name>
    <dbReference type="NCBI Taxonomy" id="1416808"/>
    <lineage>
        <taxon>Bacteria</taxon>
        <taxon>Pseudomonadati</taxon>
        <taxon>Pseudomonadota</taxon>
        <taxon>Betaproteobacteria</taxon>
        <taxon>Burkholderiales</taxon>
        <taxon>Alcaligenaceae</taxon>
        <taxon>Bordetella</taxon>
    </lineage>
</organism>
<keyword evidence="2" id="KW-1185">Reference proteome</keyword>
<gene>
    <name evidence="1" type="ORF">CAL28_10480</name>
</gene>
<dbReference type="EMBL" id="NEVS01000004">
    <property type="protein sequence ID" value="OZI59907.1"/>
    <property type="molecule type" value="Genomic_DNA"/>
</dbReference>
<comment type="caution">
    <text evidence="1">The sequence shown here is derived from an EMBL/GenBank/DDBJ whole genome shotgun (WGS) entry which is preliminary data.</text>
</comment>
<dbReference type="AlphaFoldDB" id="A0A261UEG8"/>
<evidence type="ECO:0000313" key="2">
    <source>
        <dbReference type="Proteomes" id="UP000215767"/>
    </source>
</evidence>
<protein>
    <submittedName>
        <fullName evidence="1">Uncharacterized protein</fullName>
    </submittedName>
</protein>
<sequence length="133" mass="14747">MSNMPITITDEAVTVAGVTIPHNERPWRSATNRHTNTDGTSWGWIDGATGHVCWSDNERFNRAAASAAVTAHNKWLEDCQPLPIKIIKAKQQYEQALTTFNAINSKHSHALADMNKARLVLAALREQRKSEAA</sequence>
<proteinExistence type="predicted"/>
<evidence type="ECO:0000313" key="1">
    <source>
        <dbReference type="EMBL" id="OZI59907.1"/>
    </source>
</evidence>